<dbReference type="InterPro" id="IPR039060">
    <property type="entry name" value="Antitox_HigA"/>
</dbReference>
<dbReference type="SUPFAM" id="SSF47413">
    <property type="entry name" value="lambda repressor-like DNA-binding domains"/>
    <property type="match status" value="1"/>
</dbReference>
<name>A0A7X0KM41_9HYPH</name>
<dbReference type="InterPro" id="IPR010982">
    <property type="entry name" value="Lambda_DNA-bd_dom_sf"/>
</dbReference>
<dbReference type="RefSeq" id="WP_184700064.1">
    <property type="nucleotide sequence ID" value="NZ_BAABEG010000001.1"/>
</dbReference>
<accession>A0A7X0KM41</accession>
<comment type="caution">
    <text evidence="1">The sequence shown here is derived from an EMBL/GenBank/DDBJ whole genome shotgun (WGS) entry which is preliminary data.</text>
</comment>
<dbReference type="EMBL" id="JACHOU010000008">
    <property type="protein sequence ID" value="MBB6355649.1"/>
    <property type="molecule type" value="Genomic_DNA"/>
</dbReference>
<dbReference type="PANTHER" id="PTHR40455:SF1">
    <property type="entry name" value="ANTITOXIN HIGA"/>
    <property type="match status" value="1"/>
</dbReference>
<dbReference type="InterPro" id="IPR001387">
    <property type="entry name" value="Cro/C1-type_HTH"/>
</dbReference>
<dbReference type="PANTHER" id="PTHR40455">
    <property type="entry name" value="ANTITOXIN HIGA"/>
    <property type="match status" value="1"/>
</dbReference>
<dbReference type="Proteomes" id="UP000536262">
    <property type="component" value="Unassembled WGS sequence"/>
</dbReference>
<evidence type="ECO:0000313" key="1">
    <source>
        <dbReference type="EMBL" id="MBB6355649.1"/>
    </source>
</evidence>
<organism evidence="1 2">
    <name type="scientific">Aminobacter aganoensis</name>
    <dbReference type="NCBI Taxonomy" id="83264"/>
    <lineage>
        <taxon>Bacteria</taxon>
        <taxon>Pseudomonadati</taxon>
        <taxon>Pseudomonadota</taxon>
        <taxon>Alphaproteobacteria</taxon>
        <taxon>Hyphomicrobiales</taxon>
        <taxon>Phyllobacteriaceae</taxon>
        <taxon>Aminobacter</taxon>
    </lineage>
</organism>
<keyword evidence="2" id="KW-1185">Reference proteome</keyword>
<proteinExistence type="predicted"/>
<evidence type="ECO:0000313" key="2">
    <source>
        <dbReference type="Proteomes" id="UP000536262"/>
    </source>
</evidence>
<sequence>MDNIRPIRNDADLEWAISEVARYFEHEPEPGSADAERFDVLSTLIEAYEDRHHPIEIPDPVTAIVAHMEMRGLKQRDLAVVLGSASRASEIVNRKRMLNVDMIQRLHAQWKMPAEALIQPYHLAAPDTRAVRKPSKRSAAAVHKS</sequence>
<dbReference type="GO" id="GO:0006355">
    <property type="term" value="P:regulation of DNA-templated transcription"/>
    <property type="evidence" value="ECO:0007669"/>
    <property type="project" value="InterPro"/>
</dbReference>
<dbReference type="CDD" id="cd00093">
    <property type="entry name" value="HTH_XRE"/>
    <property type="match status" value="1"/>
</dbReference>
<dbReference type="Gene3D" id="1.10.260.40">
    <property type="entry name" value="lambda repressor-like DNA-binding domains"/>
    <property type="match status" value="1"/>
</dbReference>
<reference evidence="1 2" key="1">
    <citation type="submission" date="2020-08" db="EMBL/GenBank/DDBJ databases">
        <title>Genomic Encyclopedia of Type Strains, Phase IV (KMG-IV): sequencing the most valuable type-strain genomes for metagenomic binning, comparative biology and taxonomic classification.</title>
        <authorList>
            <person name="Goeker M."/>
        </authorList>
    </citation>
    <scope>NUCLEOTIDE SEQUENCE [LARGE SCALE GENOMIC DNA]</scope>
    <source>
        <strain evidence="1 2">DSM 7051</strain>
    </source>
</reference>
<protein>
    <submittedName>
        <fullName evidence="1">HTH-type transcriptional regulator/antitoxin HigA</fullName>
    </submittedName>
</protein>
<gene>
    <name evidence="1" type="ORF">GGR00_003453</name>
</gene>
<dbReference type="GO" id="GO:0001046">
    <property type="term" value="F:core promoter sequence-specific DNA binding"/>
    <property type="evidence" value="ECO:0007669"/>
    <property type="project" value="TreeGrafter"/>
</dbReference>
<dbReference type="AlphaFoldDB" id="A0A7X0KM41"/>